<feature type="transmembrane region" description="Helical" evidence="25">
    <location>
        <begin position="408"/>
        <end position="427"/>
    </location>
</feature>
<gene>
    <name evidence="27" type="ORF">C8D86_1081</name>
</gene>
<evidence type="ECO:0000256" key="4">
    <source>
        <dbReference type="ARBA" id="ARBA00022692"/>
    </source>
</evidence>
<comment type="caution">
    <text evidence="27">The sequence shown here is derived from an EMBL/GenBank/DDBJ whole genome shotgun (WGS) entry which is preliminary data.</text>
</comment>
<dbReference type="EMBL" id="QQAX01000008">
    <property type="protein sequence ID" value="RDI44751.1"/>
    <property type="molecule type" value="Genomic_DNA"/>
</dbReference>
<evidence type="ECO:0000256" key="25">
    <source>
        <dbReference type="SAM" id="Phobius"/>
    </source>
</evidence>
<evidence type="ECO:0000256" key="12">
    <source>
        <dbReference type="ARBA" id="ARBA00044891"/>
    </source>
</evidence>
<evidence type="ECO:0000256" key="23">
    <source>
        <dbReference type="ARBA" id="ARBA00045709"/>
    </source>
</evidence>
<feature type="transmembrane region" description="Helical" evidence="25">
    <location>
        <begin position="188"/>
        <end position="206"/>
    </location>
</feature>
<dbReference type="PROSITE" id="PS50850">
    <property type="entry name" value="MFS"/>
    <property type="match status" value="1"/>
</dbReference>
<feature type="transmembrane region" description="Helical" evidence="25">
    <location>
        <begin position="327"/>
        <end position="350"/>
    </location>
</feature>
<accession>A0A370GM58</accession>
<evidence type="ECO:0000256" key="6">
    <source>
        <dbReference type="ARBA" id="ARBA00023136"/>
    </source>
</evidence>
<evidence type="ECO:0000256" key="7">
    <source>
        <dbReference type="ARBA" id="ARBA00023228"/>
    </source>
</evidence>
<evidence type="ECO:0000256" key="21">
    <source>
        <dbReference type="ARBA" id="ARBA00044985"/>
    </source>
</evidence>
<dbReference type="Pfam" id="PF07690">
    <property type="entry name" value="MFS_1"/>
    <property type="match status" value="1"/>
</dbReference>
<keyword evidence="28" id="KW-1185">Reference proteome</keyword>
<evidence type="ECO:0000259" key="26">
    <source>
        <dbReference type="PROSITE" id="PS50850"/>
    </source>
</evidence>
<comment type="catalytic activity">
    <reaction evidence="15">
        <text>L-arginyl-L-alpha-amino acid(out) = L-arginyl-L-alpha-amino acid(in)</text>
        <dbReference type="Rhea" id="RHEA:79371"/>
        <dbReference type="ChEBI" id="CHEBI:84315"/>
    </reaction>
</comment>
<evidence type="ECO:0000256" key="22">
    <source>
        <dbReference type="ARBA" id="ARBA00045018"/>
    </source>
</evidence>
<comment type="catalytic activity">
    <reaction evidence="16">
        <text>L-lysyl-L-lysine(out) = L-lysyl-L-lysine(in)</text>
        <dbReference type="Rhea" id="RHEA:79403"/>
        <dbReference type="ChEBI" id="CHEBI:229956"/>
    </reaction>
</comment>
<feature type="transmembrane region" description="Helical" evidence="25">
    <location>
        <begin position="304"/>
        <end position="321"/>
    </location>
</feature>
<proteinExistence type="inferred from homology"/>
<comment type="catalytic activity">
    <reaction evidence="13">
        <text>L-alpha-aminoacyl-L-lysine(out) = L-alpha-aminoacyl-L-lysine(in)</text>
        <dbReference type="Rhea" id="RHEA:79383"/>
        <dbReference type="ChEBI" id="CHEBI:229966"/>
    </reaction>
</comment>
<evidence type="ECO:0000256" key="18">
    <source>
        <dbReference type="ARBA" id="ARBA00044912"/>
    </source>
</evidence>
<evidence type="ECO:0000256" key="24">
    <source>
        <dbReference type="ARBA" id="ARBA00046376"/>
    </source>
</evidence>
<feature type="transmembrane region" description="Helical" evidence="25">
    <location>
        <begin position="273"/>
        <end position="292"/>
    </location>
</feature>
<comment type="catalytic activity">
    <reaction evidence="19">
        <text>L-alanyl-L-lysine(out) = L-alanyl-L-lysine(in)</text>
        <dbReference type="Rhea" id="RHEA:79415"/>
        <dbReference type="ChEBI" id="CHEBI:192470"/>
    </reaction>
</comment>
<comment type="subcellular location">
    <subcellularLocation>
        <location evidence="1">Lysosome membrane</location>
        <topology evidence="1">Multi-pass membrane protein</topology>
    </subcellularLocation>
</comment>
<dbReference type="PANTHER" id="PTHR23512">
    <property type="entry name" value="MAJOR FACILITATOR SUPERFAMILY DOMAIN-CONTAINING PROTEIN 1"/>
    <property type="match status" value="1"/>
</dbReference>
<evidence type="ECO:0000256" key="14">
    <source>
        <dbReference type="ARBA" id="ARBA00044898"/>
    </source>
</evidence>
<comment type="catalytic activity">
    <reaction evidence="8">
        <text>L-lysyl-L-alanine(out) = L-lysyl-L-alanine(in)</text>
        <dbReference type="Rhea" id="RHEA:79399"/>
        <dbReference type="ChEBI" id="CHEBI:229954"/>
    </reaction>
</comment>
<feature type="transmembrane region" description="Helical" evidence="25">
    <location>
        <begin position="26"/>
        <end position="46"/>
    </location>
</feature>
<feature type="domain" description="Major facilitator superfamily (MFS) profile" evidence="26">
    <location>
        <begin position="30"/>
        <end position="432"/>
    </location>
</feature>
<comment type="function">
    <text evidence="23">Lysosomal dipeptide uniporter that selectively exports lysine, arginine or histidine-containing dipeptides with a net positive charge from the lysosome lumen into the cytosol. Could play a role in a specific type of protein O-glycosylation indirectly regulating macrophages migration and tissue invasion. Also essential for liver homeostasis.</text>
</comment>
<evidence type="ECO:0000256" key="5">
    <source>
        <dbReference type="ARBA" id="ARBA00022989"/>
    </source>
</evidence>
<comment type="catalytic activity">
    <reaction evidence="10">
        <text>L-alpha-aminoacyl-L-arginine(out) = L-alpha-aminoacyl-L-arginine(in)</text>
        <dbReference type="Rhea" id="RHEA:79367"/>
        <dbReference type="ChEBI" id="CHEBI:229968"/>
    </reaction>
</comment>
<dbReference type="Gene3D" id="1.20.1250.20">
    <property type="entry name" value="MFS general substrate transporter like domains"/>
    <property type="match status" value="2"/>
</dbReference>
<comment type="catalytic activity">
    <reaction evidence="12">
        <text>L-lysyl-L-alpha-amino acid(out) = L-lysyl-L-alpha-amino acid(in)</text>
        <dbReference type="Rhea" id="RHEA:79387"/>
        <dbReference type="ChEBI" id="CHEBI:229965"/>
    </reaction>
</comment>
<feature type="transmembrane region" description="Helical" evidence="25">
    <location>
        <begin position="153"/>
        <end position="176"/>
    </location>
</feature>
<evidence type="ECO:0000256" key="9">
    <source>
        <dbReference type="ARBA" id="ARBA00044878"/>
    </source>
</evidence>
<evidence type="ECO:0000256" key="19">
    <source>
        <dbReference type="ARBA" id="ARBA00044919"/>
    </source>
</evidence>
<comment type="catalytic activity">
    <reaction evidence="9">
        <text>L-histidyl-glycine(out) = L-histidyl-glycine(in)</text>
        <dbReference type="Rhea" id="RHEA:79395"/>
        <dbReference type="ChEBI" id="CHEBI:229957"/>
    </reaction>
</comment>
<evidence type="ECO:0000256" key="8">
    <source>
        <dbReference type="ARBA" id="ARBA00044876"/>
    </source>
</evidence>
<feature type="transmembrane region" description="Helical" evidence="25">
    <location>
        <begin position="120"/>
        <end position="141"/>
    </location>
</feature>
<comment type="subunit">
    <text evidence="24">Homodimer. Interacts with lysosomal protein GLMP (via lumenal domain); the interaction starts while both proteins are still in the endoplasmic reticulum and is required for stabilization of MFSD1 in lysosomes but has no direct effect on its targeting to lysosomes or transporter activity.</text>
</comment>
<dbReference type="PANTHER" id="PTHR23512:SF3">
    <property type="entry name" value="MAJOR FACILITATOR SUPERFAMILY DOMAIN-CONTAINING PROTEIN 1"/>
    <property type="match status" value="1"/>
</dbReference>
<sequence length="434" mass="47651">MTNFHMQEGFFMLSNTTQSRPKTMELSYSIVVISLCACFLFYKYILQIYPSVVTNQLMREFQLSGAGLGNLAATFYYTYMITQLFVGILLDKYSTRWLTAAAIFCCGLGVMLFSQTHSLFIAELSRGLMGVGVAFATVAYMKLAAVWFSPRQYAFVGGLLATAAMAGAIFGQAPLAYFIDAVGWRECLFITGLIGFALAILFVFIVRDAPEKSSVAQKAELVSWRDLLDIVKNRQNWLLTFYSGLAFSPIAIFGGLWGNPFLQQAYHLNNTQAASLLSLVFIGLGIGSPLLGILSDRLGARRNVMLSSTMVACLALVLVLYCHQLPLWAVSVLLFIFGFGLGSFMLGFAIGKEINKPAFTATVVAMINTSDALLDSFTEPGIGKLLDLLWDGKVVDGVHYFSLQSYHLALSVLPIYLLIAALLLVWVREAPADL</sequence>
<keyword evidence="4 25" id="KW-0812">Transmembrane</keyword>
<comment type="catalytic activity">
    <reaction evidence="20">
        <text>L-lysyl-glycine(out) = L-lysyl-glycine(in)</text>
        <dbReference type="Rhea" id="RHEA:79407"/>
        <dbReference type="ChEBI" id="CHEBI:191202"/>
    </reaction>
</comment>
<evidence type="ECO:0000313" key="27">
    <source>
        <dbReference type="EMBL" id="RDI44751.1"/>
    </source>
</evidence>
<dbReference type="InterPro" id="IPR020846">
    <property type="entry name" value="MFS_dom"/>
</dbReference>
<reference evidence="27 28" key="1">
    <citation type="submission" date="2018-07" db="EMBL/GenBank/DDBJ databases">
        <title>Genomic Encyclopedia of Type Strains, Phase IV (KMG-IV): sequencing the most valuable type-strain genomes for metagenomic binning, comparative biology and taxonomic classification.</title>
        <authorList>
            <person name="Goeker M."/>
        </authorList>
    </citation>
    <scope>NUCLEOTIDE SEQUENCE [LARGE SCALE GENOMIC DNA]</scope>
    <source>
        <strain evidence="27 28">DSM 16500</strain>
    </source>
</reference>
<keyword evidence="3" id="KW-0813">Transport</keyword>
<evidence type="ECO:0000256" key="1">
    <source>
        <dbReference type="ARBA" id="ARBA00004155"/>
    </source>
</evidence>
<evidence type="ECO:0000313" key="28">
    <source>
        <dbReference type="Proteomes" id="UP000254720"/>
    </source>
</evidence>
<dbReference type="SUPFAM" id="SSF103473">
    <property type="entry name" value="MFS general substrate transporter"/>
    <property type="match status" value="1"/>
</dbReference>
<feature type="transmembrane region" description="Helical" evidence="25">
    <location>
        <begin position="66"/>
        <end position="90"/>
    </location>
</feature>
<evidence type="ECO:0000256" key="15">
    <source>
        <dbReference type="ARBA" id="ARBA00044899"/>
    </source>
</evidence>
<evidence type="ECO:0000256" key="16">
    <source>
        <dbReference type="ARBA" id="ARBA00044900"/>
    </source>
</evidence>
<name>A0A370GM58_9COXI</name>
<evidence type="ECO:0000256" key="3">
    <source>
        <dbReference type="ARBA" id="ARBA00022448"/>
    </source>
</evidence>
<evidence type="ECO:0000256" key="2">
    <source>
        <dbReference type="ARBA" id="ARBA00008335"/>
    </source>
</evidence>
<dbReference type="AlphaFoldDB" id="A0A370GM58"/>
<comment type="catalytic activity">
    <reaction evidence="14">
        <text>L-aspartyl-L-lysine(out) = L-aspartyl-L-lysine(in)</text>
        <dbReference type="Rhea" id="RHEA:79411"/>
        <dbReference type="ChEBI" id="CHEBI:229953"/>
    </reaction>
</comment>
<comment type="catalytic activity">
    <reaction evidence="18">
        <text>L-histidyl-L-alpha-amino acid(out) = L-histidyl-L-alpha-amino acid(in)</text>
        <dbReference type="Rhea" id="RHEA:79379"/>
        <dbReference type="ChEBI" id="CHEBI:229964"/>
    </reaction>
</comment>
<keyword evidence="5 25" id="KW-1133">Transmembrane helix</keyword>
<dbReference type="InterPro" id="IPR011701">
    <property type="entry name" value="MFS"/>
</dbReference>
<keyword evidence="6 25" id="KW-0472">Membrane</keyword>
<dbReference type="GO" id="GO:0005765">
    <property type="term" value="C:lysosomal membrane"/>
    <property type="evidence" value="ECO:0007669"/>
    <property type="project" value="UniProtKB-SubCell"/>
</dbReference>
<feature type="transmembrane region" description="Helical" evidence="25">
    <location>
        <begin position="97"/>
        <end position="114"/>
    </location>
</feature>
<dbReference type="InterPro" id="IPR036259">
    <property type="entry name" value="MFS_trans_sf"/>
</dbReference>
<evidence type="ECO:0000256" key="10">
    <source>
        <dbReference type="ARBA" id="ARBA00044881"/>
    </source>
</evidence>
<keyword evidence="7" id="KW-0458">Lysosome</keyword>
<evidence type="ECO:0000256" key="13">
    <source>
        <dbReference type="ARBA" id="ARBA00044893"/>
    </source>
</evidence>
<dbReference type="GO" id="GO:0022857">
    <property type="term" value="F:transmembrane transporter activity"/>
    <property type="evidence" value="ECO:0007669"/>
    <property type="project" value="InterPro"/>
</dbReference>
<dbReference type="Proteomes" id="UP000254720">
    <property type="component" value="Unassembled WGS sequence"/>
</dbReference>
<protein>
    <recommendedName>
        <fullName evidence="21">Lysosomal dipeptide transporter MFSD1</fullName>
    </recommendedName>
    <alternativeName>
        <fullName evidence="22">Major facilitator superfamily domain-containing protein 1</fullName>
    </alternativeName>
</protein>
<comment type="catalytic activity">
    <reaction evidence="11">
        <text>L-alpha-aminoacyl-L-histidine(out) = L-alpha-aminoacyl-L-histidine(in)</text>
        <dbReference type="Rhea" id="RHEA:79375"/>
        <dbReference type="ChEBI" id="CHEBI:229967"/>
    </reaction>
</comment>
<feature type="transmembrane region" description="Helical" evidence="25">
    <location>
        <begin position="237"/>
        <end position="258"/>
    </location>
</feature>
<comment type="similarity">
    <text evidence="2">Belongs to the major facilitator superfamily.</text>
</comment>
<comment type="catalytic activity">
    <reaction evidence="17">
        <text>L-arginyl-glycine(out) = L-arginyl-glycine(in)</text>
        <dbReference type="Rhea" id="RHEA:79391"/>
        <dbReference type="ChEBI" id="CHEBI:229955"/>
    </reaction>
</comment>
<organism evidence="27 28">
    <name type="scientific">Aquicella lusitana</name>
    <dbReference type="NCBI Taxonomy" id="254246"/>
    <lineage>
        <taxon>Bacteria</taxon>
        <taxon>Pseudomonadati</taxon>
        <taxon>Pseudomonadota</taxon>
        <taxon>Gammaproteobacteria</taxon>
        <taxon>Legionellales</taxon>
        <taxon>Coxiellaceae</taxon>
        <taxon>Aquicella</taxon>
    </lineage>
</organism>
<evidence type="ECO:0000256" key="17">
    <source>
        <dbReference type="ARBA" id="ARBA00044903"/>
    </source>
</evidence>
<evidence type="ECO:0000256" key="20">
    <source>
        <dbReference type="ARBA" id="ARBA00044924"/>
    </source>
</evidence>
<evidence type="ECO:0000256" key="11">
    <source>
        <dbReference type="ARBA" id="ARBA00044884"/>
    </source>
</evidence>
<dbReference type="InterPro" id="IPR052187">
    <property type="entry name" value="MFSD1"/>
</dbReference>